<proteinExistence type="predicted"/>
<feature type="region of interest" description="Disordered" evidence="1">
    <location>
        <begin position="1"/>
        <end position="138"/>
    </location>
</feature>
<evidence type="ECO:0000313" key="2">
    <source>
        <dbReference type="EMBL" id="KAF2888094.1"/>
    </source>
</evidence>
<dbReference type="AlphaFoldDB" id="A0A8K0CKK0"/>
<feature type="compositionally biased region" description="Polar residues" evidence="1">
    <location>
        <begin position="81"/>
        <end position="121"/>
    </location>
</feature>
<feature type="compositionally biased region" description="Basic residues" evidence="1">
    <location>
        <begin position="123"/>
        <end position="138"/>
    </location>
</feature>
<evidence type="ECO:0000256" key="1">
    <source>
        <dbReference type="SAM" id="MobiDB-lite"/>
    </source>
</evidence>
<gene>
    <name evidence="2" type="ORF">ILUMI_18079</name>
</gene>
<organism evidence="2 3">
    <name type="scientific">Ignelater luminosus</name>
    <name type="common">Cucubano</name>
    <name type="synonym">Pyrophorus luminosus</name>
    <dbReference type="NCBI Taxonomy" id="2038154"/>
    <lineage>
        <taxon>Eukaryota</taxon>
        <taxon>Metazoa</taxon>
        <taxon>Ecdysozoa</taxon>
        <taxon>Arthropoda</taxon>
        <taxon>Hexapoda</taxon>
        <taxon>Insecta</taxon>
        <taxon>Pterygota</taxon>
        <taxon>Neoptera</taxon>
        <taxon>Endopterygota</taxon>
        <taxon>Coleoptera</taxon>
        <taxon>Polyphaga</taxon>
        <taxon>Elateriformia</taxon>
        <taxon>Elateroidea</taxon>
        <taxon>Elateridae</taxon>
        <taxon>Agrypninae</taxon>
        <taxon>Pyrophorini</taxon>
        <taxon>Ignelater</taxon>
    </lineage>
</organism>
<sequence length="138" mass="15333">ASGWSETTGNDTRYSEVAESETTKSEVDAYSIPDSRDHYDDSDQDTEWTQAKPKNKRTTRFATSPWSTSNEYRTDVRKQTSKPLPTLNLNQPLEPVSNSLSSTASLPPPNTASGSSSEIASKNNKRNVPNRRPHTLCK</sequence>
<dbReference type="Proteomes" id="UP000801492">
    <property type="component" value="Unassembled WGS sequence"/>
</dbReference>
<name>A0A8K0CKK0_IGNLU</name>
<protein>
    <submittedName>
        <fullName evidence="2">Uncharacterized protein</fullName>
    </submittedName>
</protein>
<comment type="caution">
    <text evidence="2">The sequence shown here is derived from an EMBL/GenBank/DDBJ whole genome shotgun (WGS) entry which is preliminary data.</text>
</comment>
<feature type="compositionally biased region" description="Polar residues" evidence="1">
    <location>
        <begin position="1"/>
        <end position="12"/>
    </location>
</feature>
<feature type="compositionally biased region" description="Basic and acidic residues" evidence="1">
    <location>
        <begin position="13"/>
        <end position="27"/>
    </location>
</feature>
<keyword evidence="3" id="KW-1185">Reference proteome</keyword>
<dbReference type="EMBL" id="VTPC01080009">
    <property type="protein sequence ID" value="KAF2888094.1"/>
    <property type="molecule type" value="Genomic_DNA"/>
</dbReference>
<accession>A0A8K0CKK0</accession>
<feature type="compositionally biased region" description="Polar residues" evidence="1">
    <location>
        <begin position="60"/>
        <end position="71"/>
    </location>
</feature>
<evidence type="ECO:0000313" key="3">
    <source>
        <dbReference type="Proteomes" id="UP000801492"/>
    </source>
</evidence>
<feature type="non-terminal residue" evidence="2">
    <location>
        <position position="138"/>
    </location>
</feature>
<reference evidence="2" key="1">
    <citation type="submission" date="2019-08" db="EMBL/GenBank/DDBJ databases">
        <title>The genome of the North American firefly Photinus pyralis.</title>
        <authorList>
            <consortium name="Photinus pyralis genome working group"/>
            <person name="Fallon T.R."/>
            <person name="Sander Lower S.E."/>
            <person name="Weng J.-K."/>
        </authorList>
    </citation>
    <scope>NUCLEOTIDE SEQUENCE</scope>
    <source>
        <strain evidence="2">TRF0915ILg1</strain>
        <tissue evidence="2">Whole body</tissue>
    </source>
</reference>